<sequence length="657" mass="71465">MTEMQGWGFEEIGSEFCRPEWVIVSNFLGQEFWEQEEQAMASLRIEPDSLEVEVPDGTPLVRALWQAGVSIEAPCGGFGVCGKCLVRFLKGHVPEPTSEEIRHLSASDLQEGWRLACRHKVEGDAVIFIPEESRPAIAQILTTAVERGTELQPAVKRFVVTVPQPSVTDERSDVQRLLDALKHQHGLVIPASSFPLSVLRSLPSTLRQSQKVAVTVRSVDSQQVSVLDISPSSEAKRPLLGMAFDVGTTTLVGYLIDLGTGQELAYAARLNPQVQFGDDVVSRLCFAMENPNGLRQLQQAVVRGMNEIIAECCQIANASPSDIYELVCVGNTAMLHLLLGVNPEPIALAPYVPVFNEPVTVEAWKLGLRIHPNGFLTTLPCVAGYIGADTVAVVLTHLHEPDGEPVVALDIGTNGEIVVRNKGKYWCASAAAGPAFEGGRIYQGMRAERGAIAQVLVEWTNAKVWLRVQTLGGTLPRGICGSGLIDAVAALLELGIVDETGRMNDDLSEWQERLLSVNGQKAFQLVSPELSERNEGIVLSQRDIRELQLAKGSIRAVTEVLLQAAGLKWEEVSQVIVAGAFGVFVNLKSAQRIGLLPPLPMERFFIVGNAAGAGAKLALRSVEERRRAVELARKMTHVPMTGNPDYEEALMEFIGFP</sequence>
<evidence type="ECO:0000313" key="2">
    <source>
        <dbReference type="EMBL" id="MCS3920524.1"/>
    </source>
</evidence>
<dbReference type="Pfam" id="PF17651">
    <property type="entry name" value="Raco_middle"/>
    <property type="match status" value="1"/>
</dbReference>
<dbReference type="Pfam" id="PF00111">
    <property type="entry name" value="Fer2"/>
    <property type="match status" value="1"/>
</dbReference>
<dbReference type="InterPro" id="IPR036010">
    <property type="entry name" value="2Fe-2S_ferredoxin-like_sf"/>
</dbReference>
<keyword evidence="3" id="KW-1185">Reference proteome</keyword>
<dbReference type="InterPro" id="IPR027980">
    <property type="entry name" value="RACo_C"/>
</dbReference>
<dbReference type="InterPro" id="IPR040506">
    <property type="entry name" value="RACo_linker"/>
</dbReference>
<dbReference type="Pfam" id="PF14574">
    <property type="entry name" value="RACo_C_ter"/>
    <property type="match status" value="1"/>
</dbReference>
<name>A0ABT2ERD8_9BACT</name>
<dbReference type="InterPro" id="IPR052911">
    <property type="entry name" value="Corrinoid_activation_enz"/>
</dbReference>
<dbReference type="InterPro" id="IPR041414">
    <property type="entry name" value="Raco-like_middle"/>
</dbReference>
<dbReference type="InterPro" id="IPR042259">
    <property type="entry name" value="Raco-like_middle_sf"/>
</dbReference>
<dbReference type="Gene3D" id="3.30.420.480">
    <property type="entry name" value="Domain of unknown function (DUF4445)"/>
    <property type="match status" value="1"/>
</dbReference>
<organism evidence="2 3">
    <name type="scientific">Candidatus Fervidibacter sacchari</name>
    <dbReference type="NCBI Taxonomy" id="1448929"/>
    <lineage>
        <taxon>Bacteria</taxon>
        <taxon>Candidatus Fervidibacterota</taxon>
        <taxon>Candidatus Fervidibacter</taxon>
    </lineage>
</organism>
<comment type="caution">
    <text evidence="2">The sequence shown here is derived from an EMBL/GenBank/DDBJ whole genome shotgun (WGS) entry which is preliminary data.</text>
</comment>
<evidence type="ECO:0000313" key="3">
    <source>
        <dbReference type="Proteomes" id="UP001204798"/>
    </source>
</evidence>
<protein>
    <submittedName>
        <fullName evidence="2">Uncharacterized 2Fe-2S/4Fe-4S cluster protein (DUF4445 family)</fullName>
    </submittedName>
</protein>
<dbReference type="Gene3D" id="3.10.20.30">
    <property type="match status" value="1"/>
</dbReference>
<dbReference type="Gene3D" id="3.10.20.880">
    <property type="match status" value="1"/>
</dbReference>
<reference evidence="2 3" key="1">
    <citation type="submission" date="2022-08" db="EMBL/GenBank/DDBJ databases">
        <title>Bacterial and archaeal communities from various locations to study Microbial Dark Matter (Phase II).</title>
        <authorList>
            <person name="Stepanauskas R."/>
        </authorList>
    </citation>
    <scope>NUCLEOTIDE SEQUENCE [LARGE SCALE GENOMIC DNA]</scope>
    <source>
        <strain evidence="2 3">PD1</strain>
    </source>
</reference>
<dbReference type="PANTHER" id="PTHR42895">
    <property type="entry name" value="IRON-SULFUR CLUSTER-BINDING PROTEIN-RELATED"/>
    <property type="match status" value="1"/>
</dbReference>
<gene>
    <name evidence="2" type="ORF">M2350_002953</name>
</gene>
<dbReference type="PANTHER" id="PTHR42895:SF2">
    <property type="entry name" value="IRON-SULFUR CLUSTER PROTEIN"/>
    <property type="match status" value="1"/>
</dbReference>
<accession>A0ABT2ERD8</accession>
<proteinExistence type="predicted"/>
<feature type="domain" description="2Fe-2S ferredoxin-type" evidence="1">
    <location>
        <begin position="41"/>
        <end position="133"/>
    </location>
</feature>
<dbReference type="Pfam" id="PF17650">
    <property type="entry name" value="RACo_linker"/>
    <property type="match status" value="1"/>
</dbReference>
<dbReference type="PROSITE" id="PS51085">
    <property type="entry name" value="2FE2S_FER_2"/>
    <property type="match status" value="1"/>
</dbReference>
<dbReference type="InterPro" id="IPR012675">
    <property type="entry name" value="Beta-grasp_dom_sf"/>
</dbReference>
<dbReference type="CDD" id="cd00207">
    <property type="entry name" value="fer2"/>
    <property type="match status" value="1"/>
</dbReference>
<dbReference type="SUPFAM" id="SSF54292">
    <property type="entry name" value="2Fe-2S ferredoxin-like"/>
    <property type="match status" value="1"/>
</dbReference>
<evidence type="ECO:0000259" key="1">
    <source>
        <dbReference type="PROSITE" id="PS51085"/>
    </source>
</evidence>
<dbReference type="EMBL" id="JANUCP010000005">
    <property type="protein sequence ID" value="MCS3920524.1"/>
    <property type="molecule type" value="Genomic_DNA"/>
</dbReference>
<dbReference type="InterPro" id="IPR001041">
    <property type="entry name" value="2Fe-2S_ferredoxin-type"/>
</dbReference>
<dbReference type="Proteomes" id="UP001204798">
    <property type="component" value="Unassembled WGS sequence"/>
</dbReference>